<keyword evidence="5 10" id="KW-0819">tRNA processing</keyword>
<dbReference type="InterPro" id="IPR018022">
    <property type="entry name" value="IPT"/>
</dbReference>
<sequence>MQSPIQILTAPTAAGKSALALELAGEFPLEIVSADAFTVYRGLDIGTAKPGVQDRAAAPHHLLDVADVTEAFDVARFVELAEEAVAGILARGRVPLVVGGTGFYLAALTRGLPLTPPSDPAVRAGVEAELAARGLDALLADMQALNPAEAVRMERNPRRVVRALEVYRQTGRFPGEFGRSRPRFAFEVTAFTREPADLEARMAARVQDMFRAGWADEAAWLAGRVSPDAGPRPTVWQALGYREALGVARGVLALEDAAAQVTLATRQYGRRQLTFTRTQLRAPVLTPGEARGQLRARLSR</sequence>
<dbReference type="PANTHER" id="PTHR11088">
    <property type="entry name" value="TRNA DIMETHYLALLYLTRANSFERASE"/>
    <property type="match status" value="1"/>
</dbReference>
<evidence type="ECO:0000256" key="4">
    <source>
        <dbReference type="ARBA" id="ARBA00022679"/>
    </source>
</evidence>
<dbReference type="PANTHER" id="PTHR11088:SF60">
    <property type="entry name" value="TRNA DIMETHYLALLYLTRANSFERASE"/>
    <property type="match status" value="1"/>
</dbReference>
<evidence type="ECO:0000256" key="7">
    <source>
        <dbReference type="ARBA" id="ARBA00022840"/>
    </source>
</evidence>
<evidence type="ECO:0000256" key="13">
    <source>
        <dbReference type="RuleBase" id="RU003785"/>
    </source>
</evidence>
<keyword evidence="8 10" id="KW-0460">Magnesium</keyword>
<feature type="site" description="Interaction with substrate tRNA" evidence="10">
    <location>
        <position position="101"/>
    </location>
</feature>
<comment type="caution">
    <text evidence="10">Lacks conserved residue(s) required for the propagation of feature annotation.</text>
</comment>
<dbReference type="GO" id="GO:0005524">
    <property type="term" value="F:ATP binding"/>
    <property type="evidence" value="ECO:0007669"/>
    <property type="project" value="UniProtKB-UniRule"/>
</dbReference>
<reference evidence="14 15" key="1">
    <citation type="submission" date="2017-05" db="EMBL/GenBank/DDBJ databases">
        <title>De novo genome assembly of Deniococcus indicus strain DR1.</title>
        <authorList>
            <person name="Chauhan D."/>
            <person name="Yennamalli R.M."/>
            <person name="Priyadarshini R."/>
        </authorList>
    </citation>
    <scope>NUCLEOTIDE SEQUENCE [LARGE SCALE GENOMIC DNA]</scope>
    <source>
        <strain evidence="14 15">DR1</strain>
    </source>
</reference>
<comment type="subunit">
    <text evidence="10">Monomer.</text>
</comment>
<feature type="binding site" evidence="10">
    <location>
        <begin position="12"/>
        <end position="17"/>
    </location>
    <ligand>
        <name>substrate</name>
    </ligand>
</feature>
<dbReference type="EC" id="2.5.1.75" evidence="10"/>
<comment type="function">
    <text evidence="2 10 12">Catalyzes the transfer of a dimethylallyl group onto the adenine at position 37 in tRNAs that read codons beginning with uridine, leading to the formation of N6-(dimethylallyl)adenosine (i(6)A).</text>
</comment>
<dbReference type="GO" id="GO:0052381">
    <property type="term" value="F:tRNA dimethylallyltransferase activity"/>
    <property type="evidence" value="ECO:0007669"/>
    <property type="project" value="UniProtKB-UniRule"/>
</dbReference>
<dbReference type="Proteomes" id="UP000197208">
    <property type="component" value="Unassembled WGS sequence"/>
</dbReference>
<evidence type="ECO:0000256" key="1">
    <source>
        <dbReference type="ARBA" id="ARBA00001946"/>
    </source>
</evidence>
<feature type="site" description="Interaction with substrate tRNA" evidence="10">
    <location>
        <position position="123"/>
    </location>
</feature>
<dbReference type="GO" id="GO:0006400">
    <property type="term" value="P:tRNA modification"/>
    <property type="evidence" value="ECO:0007669"/>
    <property type="project" value="TreeGrafter"/>
</dbReference>
<evidence type="ECO:0000256" key="5">
    <source>
        <dbReference type="ARBA" id="ARBA00022694"/>
    </source>
</evidence>
<evidence type="ECO:0000256" key="11">
    <source>
        <dbReference type="RuleBase" id="RU003783"/>
    </source>
</evidence>
<dbReference type="OrthoDB" id="9776390at2"/>
<feature type="binding site" evidence="10">
    <location>
        <begin position="10"/>
        <end position="17"/>
    </location>
    <ligand>
        <name>ATP</name>
        <dbReference type="ChEBI" id="CHEBI:30616"/>
    </ligand>
</feature>
<keyword evidence="15" id="KW-1185">Reference proteome</keyword>
<comment type="similarity">
    <text evidence="3 10 13">Belongs to the IPP transferase family.</text>
</comment>
<comment type="cofactor">
    <cofactor evidence="1 10">
        <name>Mg(2+)</name>
        <dbReference type="ChEBI" id="CHEBI:18420"/>
    </cofactor>
</comment>
<keyword evidence="4 10" id="KW-0808">Transferase</keyword>
<dbReference type="AlphaFoldDB" id="A0A246BQ87"/>
<dbReference type="SMR" id="A0A246BQ87"/>
<evidence type="ECO:0000313" key="15">
    <source>
        <dbReference type="Proteomes" id="UP000197208"/>
    </source>
</evidence>
<keyword evidence="6 10" id="KW-0547">Nucleotide-binding</keyword>
<dbReference type="InterPro" id="IPR039657">
    <property type="entry name" value="Dimethylallyltransferase"/>
</dbReference>
<organism evidence="14 15">
    <name type="scientific">Deinococcus indicus</name>
    <dbReference type="NCBI Taxonomy" id="223556"/>
    <lineage>
        <taxon>Bacteria</taxon>
        <taxon>Thermotogati</taxon>
        <taxon>Deinococcota</taxon>
        <taxon>Deinococci</taxon>
        <taxon>Deinococcales</taxon>
        <taxon>Deinococcaceae</taxon>
        <taxon>Deinococcus</taxon>
    </lineage>
</organism>
<proteinExistence type="inferred from homology"/>
<dbReference type="HAMAP" id="MF_00185">
    <property type="entry name" value="IPP_trans"/>
    <property type="match status" value="1"/>
</dbReference>
<evidence type="ECO:0000256" key="8">
    <source>
        <dbReference type="ARBA" id="ARBA00022842"/>
    </source>
</evidence>
<dbReference type="SUPFAM" id="SSF52540">
    <property type="entry name" value="P-loop containing nucleoside triphosphate hydrolases"/>
    <property type="match status" value="1"/>
</dbReference>
<evidence type="ECO:0000256" key="2">
    <source>
        <dbReference type="ARBA" id="ARBA00003213"/>
    </source>
</evidence>
<dbReference type="NCBIfam" id="TIGR00174">
    <property type="entry name" value="miaA"/>
    <property type="match status" value="1"/>
</dbReference>
<evidence type="ECO:0000313" key="14">
    <source>
        <dbReference type="EMBL" id="OWL97847.1"/>
    </source>
</evidence>
<accession>A0A246BQ87</accession>
<name>A0A246BQ87_9DEIO</name>
<dbReference type="Pfam" id="PF01715">
    <property type="entry name" value="IPPT"/>
    <property type="match status" value="1"/>
</dbReference>
<evidence type="ECO:0000256" key="10">
    <source>
        <dbReference type="HAMAP-Rule" id="MF_00185"/>
    </source>
</evidence>
<dbReference type="InterPro" id="IPR027417">
    <property type="entry name" value="P-loop_NTPase"/>
</dbReference>
<keyword evidence="7 10" id="KW-0067">ATP-binding</keyword>
<evidence type="ECO:0000256" key="6">
    <source>
        <dbReference type="ARBA" id="ARBA00022741"/>
    </source>
</evidence>
<dbReference type="RefSeq" id="WP_088247647.1">
    <property type="nucleotide sequence ID" value="NZ_BNAM01000002.1"/>
</dbReference>
<evidence type="ECO:0000256" key="3">
    <source>
        <dbReference type="ARBA" id="ARBA00005842"/>
    </source>
</evidence>
<dbReference type="Gene3D" id="3.40.50.300">
    <property type="entry name" value="P-loop containing nucleotide triphosphate hydrolases"/>
    <property type="match status" value="1"/>
</dbReference>
<gene>
    <name evidence="10" type="primary">miaA</name>
    <name evidence="14" type="ORF">CBQ26_06290</name>
</gene>
<comment type="catalytic activity">
    <reaction evidence="9 10 11">
        <text>adenosine(37) in tRNA + dimethylallyl diphosphate = N(6)-dimethylallyladenosine(37) in tRNA + diphosphate</text>
        <dbReference type="Rhea" id="RHEA:26482"/>
        <dbReference type="Rhea" id="RHEA-COMP:10162"/>
        <dbReference type="Rhea" id="RHEA-COMP:10375"/>
        <dbReference type="ChEBI" id="CHEBI:33019"/>
        <dbReference type="ChEBI" id="CHEBI:57623"/>
        <dbReference type="ChEBI" id="CHEBI:74411"/>
        <dbReference type="ChEBI" id="CHEBI:74415"/>
        <dbReference type="EC" id="2.5.1.75"/>
    </reaction>
</comment>
<dbReference type="EMBL" id="NHMK01000009">
    <property type="protein sequence ID" value="OWL97847.1"/>
    <property type="molecule type" value="Genomic_DNA"/>
</dbReference>
<protein>
    <recommendedName>
        <fullName evidence="10">tRNA dimethylallyltransferase</fullName>
        <ecNumber evidence="10">2.5.1.75</ecNumber>
    </recommendedName>
    <alternativeName>
        <fullName evidence="10">Dimethylallyl diphosphate:tRNA dimethylallyltransferase</fullName>
        <shortName evidence="10">DMAPP:tRNA dimethylallyltransferase</shortName>
        <shortName evidence="10">DMATase</shortName>
    </alternativeName>
    <alternativeName>
        <fullName evidence="10">Isopentenyl-diphosphate:tRNA isopentenyltransferase</fullName>
        <shortName evidence="10">IPP transferase</shortName>
        <shortName evidence="10">IPPT</shortName>
        <shortName evidence="10">IPTase</shortName>
    </alternativeName>
</protein>
<comment type="caution">
    <text evidence="14">The sequence shown here is derived from an EMBL/GenBank/DDBJ whole genome shotgun (WGS) entry which is preliminary data.</text>
</comment>
<evidence type="ECO:0000256" key="9">
    <source>
        <dbReference type="ARBA" id="ARBA00049563"/>
    </source>
</evidence>
<evidence type="ECO:0000256" key="12">
    <source>
        <dbReference type="RuleBase" id="RU003784"/>
    </source>
</evidence>
<dbReference type="Gene3D" id="1.10.20.140">
    <property type="match status" value="1"/>
</dbReference>